<dbReference type="EMBL" id="JBHSBI010000029">
    <property type="protein sequence ID" value="MFC4013646.1"/>
    <property type="molecule type" value="Genomic_DNA"/>
</dbReference>
<evidence type="ECO:0000313" key="1">
    <source>
        <dbReference type="EMBL" id="MFC4013646.1"/>
    </source>
</evidence>
<keyword evidence="2" id="KW-1185">Reference proteome</keyword>
<proteinExistence type="predicted"/>
<dbReference type="RefSeq" id="WP_379533504.1">
    <property type="nucleotide sequence ID" value="NZ_JBHSBI010000029.1"/>
</dbReference>
<dbReference type="Proteomes" id="UP001595851">
    <property type="component" value="Unassembled WGS sequence"/>
</dbReference>
<comment type="caution">
    <text evidence="1">The sequence shown here is derived from an EMBL/GenBank/DDBJ whole genome shotgun (WGS) entry which is preliminary data.</text>
</comment>
<sequence>MRSHVGGNAQDAFGSAGGSGASFHRIQTAFEHLSGALGFLGQPDDPAGEVMNGLVFEVHVHRHSTPSVAFT</sequence>
<reference evidence="2" key="1">
    <citation type="journal article" date="2019" name="Int. J. Syst. Evol. Microbiol.">
        <title>The Global Catalogue of Microorganisms (GCM) 10K type strain sequencing project: providing services to taxonomists for standard genome sequencing and annotation.</title>
        <authorList>
            <consortium name="The Broad Institute Genomics Platform"/>
            <consortium name="The Broad Institute Genome Sequencing Center for Infectious Disease"/>
            <person name="Wu L."/>
            <person name="Ma J."/>
        </authorList>
    </citation>
    <scope>NUCLEOTIDE SEQUENCE [LARGE SCALE GENOMIC DNA]</scope>
    <source>
        <strain evidence="2">TBRC 1276</strain>
    </source>
</reference>
<organism evidence="1 2">
    <name type="scientific">Nonomuraea purpurea</name>
    <dbReference type="NCBI Taxonomy" id="1849276"/>
    <lineage>
        <taxon>Bacteria</taxon>
        <taxon>Bacillati</taxon>
        <taxon>Actinomycetota</taxon>
        <taxon>Actinomycetes</taxon>
        <taxon>Streptosporangiales</taxon>
        <taxon>Streptosporangiaceae</taxon>
        <taxon>Nonomuraea</taxon>
    </lineage>
</organism>
<evidence type="ECO:0000313" key="2">
    <source>
        <dbReference type="Proteomes" id="UP001595851"/>
    </source>
</evidence>
<gene>
    <name evidence="1" type="ORF">ACFOY2_40900</name>
</gene>
<name>A0ABV8GLF2_9ACTN</name>
<accession>A0ABV8GLF2</accession>
<protein>
    <submittedName>
        <fullName evidence="1">Uncharacterized protein</fullName>
    </submittedName>
</protein>